<dbReference type="EMBL" id="BQKC01000001">
    <property type="protein sequence ID" value="GJM55578.1"/>
    <property type="molecule type" value="Genomic_DNA"/>
</dbReference>
<reference evidence="6" key="1">
    <citation type="journal article" date="2022" name="Int. J. Syst. Evol. Microbiol.">
        <title>Granulimonas faecalis gen. nov., sp. nov., and Leptogranulimonas caecicola gen. nov., sp. nov., novel lactate-producing Atopobiaceae bacteria isolated from mouse intestines, and an emended description of the family Atopobiaceae.</title>
        <authorList>
            <person name="Morinaga K."/>
            <person name="Kusada H."/>
            <person name="Sakamoto S."/>
            <person name="Murakami T."/>
            <person name="Toyoda A."/>
            <person name="Mori H."/>
            <person name="Meng X.Y."/>
            <person name="Takashino M."/>
            <person name="Murotomi K."/>
            <person name="Tamaki H."/>
        </authorList>
    </citation>
    <scope>NUCLEOTIDE SEQUENCE</scope>
    <source>
        <strain evidence="6">OPF53</strain>
    </source>
</reference>
<evidence type="ECO:0000256" key="3">
    <source>
        <dbReference type="SAM" id="Phobius"/>
    </source>
</evidence>
<feature type="domain" description="AMP-dependent synthetase/ligase" evidence="4">
    <location>
        <begin position="39"/>
        <end position="390"/>
    </location>
</feature>
<keyword evidence="3" id="KW-0472">Membrane</keyword>
<feature type="transmembrane region" description="Helical" evidence="3">
    <location>
        <begin position="229"/>
        <end position="251"/>
    </location>
</feature>
<evidence type="ECO:0000259" key="4">
    <source>
        <dbReference type="Pfam" id="PF00501"/>
    </source>
</evidence>
<feature type="domain" description="AMP-binding enzyme C-terminal" evidence="5">
    <location>
        <begin position="438"/>
        <end position="512"/>
    </location>
</feature>
<evidence type="ECO:0000259" key="5">
    <source>
        <dbReference type="Pfam" id="PF13193"/>
    </source>
</evidence>
<dbReference type="InterPro" id="IPR000873">
    <property type="entry name" value="AMP-dep_synth/lig_dom"/>
</dbReference>
<protein>
    <submittedName>
        <fullName evidence="6">AMP-dependent ligase</fullName>
    </submittedName>
</protein>
<dbReference type="InterPro" id="IPR045851">
    <property type="entry name" value="AMP-bd_C_sf"/>
</dbReference>
<evidence type="ECO:0000313" key="7">
    <source>
        <dbReference type="Proteomes" id="UP001055025"/>
    </source>
</evidence>
<dbReference type="PANTHER" id="PTHR43201:SF5">
    <property type="entry name" value="MEDIUM-CHAIN ACYL-COA LIGASE ACSF2, MITOCHONDRIAL"/>
    <property type="match status" value="1"/>
</dbReference>
<sequence>MVGMISGDLCWGSLADDLIIGCDGKRRWAGAPRTLYATLEQSARRYPHHDAVVDDDGTRTTYAALLDLVDRLAGRLERRLSVRPGDRVALLMEAGLPYVASLYAVNRLGAAAVAVPTKCRRDEAVTLLYAADVTHAVVGPEYEAWAPSLPVEPDRVLWASQVAGGDVPAPASAPHGDAASCALMMFTSGTTSRAKAVMLSNENVVHAALTYGRLCGTTIEDRCLVCLPIYYVTGLVGLVAHFVAVGATVCLQRRFDAQRALGRVAAEGVTYLHAAPAAFSRMLDERGAFPELPSVRMVLSGSARETAATMDAFRRWMPQAQFRVVYGLTETASPALLFPGDTPSSPCPMATGLPVPGMDAKIVDGAGNEVADGAAGELWLRGTNVCEGYWRRQSDAHKGDGWFATGDVARLDHGLVWVVDRIKDMINRGGEKVWCSSLEEHLAAVPGVAAALVAGIPSAAYGEVPVAVCVREAGSRVSEQEVRSWLSGRVARFEVPEHVVFADELPLTPASKPDRARAASIVLDHIAQERTAVHG</sequence>
<evidence type="ECO:0000256" key="1">
    <source>
        <dbReference type="ARBA" id="ARBA00006432"/>
    </source>
</evidence>
<evidence type="ECO:0000313" key="6">
    <source>
        <dbReference type="EMBL" id="GJM55578.1"/>
    </source>
</evidence>
<dbReference type="PANTHER" id="PTHR43201">
    <property type="entry name" value="ACYL-COA SYNTHETASE"/>
    <property type="match status" value="1"/>
</dbReference>
<dbReference type="Gene3D" id="3.30.300.30">
    <property type="match status" value="1"/>
</dbReference>
<dbReference type="SUPFAM" id="SSF56801">
    <property type="entry name" value="Acetyl-CoA synthetase-like"/>
    <property type="match status" value="1"/>
</dbReference>
<accession>A0AAV5B4W2</accession>
<comment type="caution">
    <text evidence="6">The sequence shown here is derived from an EMBL/GenBank/DDBJ whole genome shotgun (WGS) entry which is preliminary data.</text>
</comment>
<gene>
    <name evidence="6" type="ORF">ATOP_12330</name>
</gene>
<keyword evidence="2 6" id="KW-0436">Ligase</keyword>
<dbReference type="InterPro" id="IPR025110">
    <property type="entry name" value="AMP-bd_C"/>
</dbReference>
<dbReference type="Pfam" id="PF00501">
    <property type="entry name" value="AMP-binding"/>
    <property type="match status" value="1"/>
</dbReference>
<dbReference type="AlphaFoldDB" id="A0AAV5B4W2"/>
<dbReference type="Pfam" id="PF13193">
    <property type="entry name" value="AMP-binding_C"/>
    <property type="match status" value="1"/>
</dbReference>
<comment type="similarity">
    <text evidence="1">Belongs to the ATP-dependent AMP-binding enzyme family.</text>
</comment>
<keyword evidence="3" id="KW-0812">Transmembrane</keyword>
<dbReference type="InterPro" id="IPR042099">
    <property type="entry name" value="ANL_N_sf"/>
</dbReference>
<dbReference type="GO" id="GO:0031956">
    <property type="term" value="F:medium-chain fatty acid-CoA ligase activity"/>
    <property type="evidence" value="ECO:0007669"/>
    <property type="project" value="TreeGrafter"/>
</dbReference>
<dbReference type="Gene3D" id="3.40.50.12780">
    <property type="entry name" value="N-terminal domain of ligase-like"/>
    <property type="match status" value="1"/>
</dbReference>
<dbReference type="Proteomes" id="UP001055025">
    <property type="component" value="Unassembled WGS sequence"/>
</dbReference>
<keyword evidence="3" id="KW-1133">Transmembrane helix</keyword>
<proteinExistence type="inferred from homology"/>
<keyword evidence="7" id="KW-1185">Reference proteome</keyword>
<dbReference type="GO" id="GO:0006631">
    <property type="term" value="P:fatty acid metabolic process"/>
    <property type="evidence" value="ECO:0007669"/>
    <property type="project" value="TreeGrafter"/>
</dbReference>
<dbReference type="InterPro" id="IPR020845">
    <property type="entry name" value="AMP-binding_CS"/>
</dbReference>
<evidence type="ECO:0000256" key="2">
    <source>
        <dbReference type="ARBA" id="ARBA00022598"/>
    </source>
</evidence>
<dbReference type="PROSITE" id="PS00455">
    <property type="entry name" value="AMP_BINDING"/>
    <property type="match status" value="1"/>
</dbReference>
<name>A0AAV5B4W2_9ACTN</name>
<organism evidence="6 7">
    <name type="scientific">Granulimonas faecalis</name>
    <dbReference type="NCBI Taxonomy" id="2894155"/>
    <lineage>
        <taxon>Bacteria</taxon>
        <taxon>Bacillati</taxon>
        <taxon>Actinomycetota</taxon>
        <taxon>Coriobacteriia</taxon>
        <taxon>Coriobacteriales</taxon>
        <taxon>Kribbibacteriaceae</taxon>
        <taxon>Granulimonas</taxon>
    </lineage>
</organism>